<dbReference type="EMBL" id="JZWT02000039">
    <property type="protein sequence ID" value="MFB6491499.1"/>
    <property type="molecule type" value="Genomic_DNA"/>
</dbReference>
<proteinExistence type="predicted"/>
<accession>A0ACC6V368</accession>
<gene>
    <name evidence="1" type="ORF">TU35_009775</name>
</gene>
<organism evidence="1 2">
    <name type="scientific">Thermoproteus sp. AZ2</name>
    <dbReference type="NCBI Taxonomy" id="1609232"/>
    <lineage>
        <taxon>Archaea</taxon>
        <taxon>Thermoproteota</taxon>
        <taxon>Thermoprotei</taxon>
        <taxon>Thermoproteales</taxon>
        <taxon>Thermoproteaceae</taxon>
        <taxon>Thermoproteus</taxon>
    </lineage>
</organism>
<evidence type="ECO:0000313" key="2">
    <source>
        <dbReference type="Proteomes" id="UP000033636"/>
    </source>
</evidence>
<sequence length="173" mass="17957">MDKQISGILAGVGAILAAIGPFGHGVAGAVGTVLLFVGLALLADFYGDRAMREDATMWFILAFIATVVLAFAFGAAISSFIAELLSGRLLFSAVSLAVGLAGLIASWLLYIYSGRKFKNIMDSLAAKTGEGLYRTAGDLYRWGAVLVIVVVGVLLLAVAYIIAGVALLITALK</sequence>
<protein>
    <submittedName>
        <fullName evidence="1">DUF996 domain-containing protein</fullName>
    </submittedName>
</protein>
<reference evidence="1" key="1">
    <citation type="submission" date="2024-07" db="EMBL/GenBank/DDBJ databases">
        <title>Metagenome and Metagenome-Assembled Genomes of Archaea from a hot spring from the geothermal field of Los Azufres, Mexico.</title>
        <authorList>
            <person name="Marin-Paredes R."/>
            <person name="Martinez-Romero E."/>
            <person name="Servin-Garciduenas L.E."/>
        </authorList>
    </citation>
    <scope>NUCLEOTIDE SEQUENCE</scope>
</reference>
<evidence type="ECO:0000313" key="1">
    <source>
        <dbReference type="EMBL" id="MFB6491499.1"/>
    </source>
</evidence>
<dbReference type="Proteomes" id="UP000033636">
    <property type="component" value="Unassembled WGS sequence"/>
</dbReference>
<comment type="caution">
    <text evidence="1">The sequence shown here is derived from an EMBL/GenBank/DDBJ whole genome shotgun (WGS) entry which is preliminary data.</text>
</comment>
<name>A0ACC6V368_9CREN</name>